<proteinExistence type="inferred from homology"/>
<feature type="coiled-coil region" evidence="4">
    <location>
        <begin position="194"/>
        <end position="260"/>
    </location>
</feature>
<dbReference type="GO" id="GO:0016887">
    <property type="term" value="F:ATP hydrolysis activity"/>
    <property type="evidence" value="ECO:0007669"/>
    <property type="project" value="InterPro"/>
</dbReference>
<reference evidence="6 7" key="1">
    <citation type="journal article" date="2018" name="Nat. Genet.">
        <title>Extensive intraspecific gene order and gene structural variations between Mo17 and other maize genomes.</title>
        <authorList>
            <person name="Sun S."/>
            <person name="Zhou Y."/>
            <person name="Chen J."/>
            <person name="Shi J."/>
            <person name="Zhao H."/>
            <person name="Zhao H."/>
            <person name="Song W."/>
            <person name="Zhang M."/>
            <person name="Cui Y."/>
            <person name="Dong X."/>
            <person name="Liu H."/>
            <person name="Ma X."/>
            <person name="Jiao Y."/>
            <person name="Wang B."/>
            <person name="Wei X."/>
            <person name="Stein J.C."/>
            <person name="Glaubitz J.C."/>
            <person name="Lu F."/>
            <person name="Yu G."/>
            <person name="Liang C."/>
            <person name="Fengler K."/>
            <person name="Li B."/>
            <person name="Rafalski A."/>
            <person name="Schnable P.S."/>
            <person name="Ware D.H."/>
            <person name="Buckler E.S."/>
            <person name="Lai J."/>
        </authorList>
    </citation>
    <scope>NUCLEOTIDE SEQUENCE [LARGE SCALE GENOMIC DNA]</scope>
    <source>
        <strain evidence="7">cv. Missouri 17</strain>
        <tissue evidence="6">Seedling</tissue>
    </source>
</reference>
<dbReference type="InterPro" id="IPR010935">
    <property type="entry name" value="SMC_hinge"/>
</dbReference>
<dbReference type="EMBL" id="NCVQ01000007">
    <property type="protein sequence ID" value="PWZ18720.1"/>
    <property type="molecule type" value="Genomic_DNA"/>
</dbReference>
<feature type="coiled-coil region" evidence="4">
    <location>
        <begin position="722"/>
        <end position="756"/>
    </location>
</feature>
<evidence type="ECO:0000256" key="1">
    <source>
        <dbReference type="ARBA" id="ARBA00023054"/>
    </source>
</evidence>
<evidence type="ECO:0000256" key="4">
    <source>
        <dbReference type="SAM" id="Coils"/>
    </source>
</evidence>
<accession>A0A3L6ED55</accession>
<dbReference type="PIRSF" id="PIRSF005719">
    <property type="entry name" value="SMC"/>
    <property type="match status" value="1"/>
</dbReference>
<dbReference type="Proteomes" id="UP000251960">
    <property type="component" value="Chromosome 6"/>
</dbReference>
<dbReference type="SUPFAM" id="SSF52540">
    <property type="entry name" value="P-loop containing nucleoside triphosphate hydrolases"/>
    <property type="match status" value="1"/>
</dbReference>
<dbReference type="GO" id="GO:0005524">
    <property type="term" value="F:ATP binding"/>
    <property type="evidence" value="ECO:0007669"/>
    <property type="project" value="InterPro"/>
</dbReference>
<keyword evidence="1 4" id="KW-0175">Coiled coil</keyword>
<dbReference type="InterPro" id="IPR024704">
    <property type="entry name" value="SMC"/>
</dbReference>
<dbReference type="GO" id="GO:0005694">
    <property type="term" value="C:chromosome"/>
    <property type="evidence" value="ECO:0007669"/>
    <property type="project" value="InterPro"/>
</dbReference>
<dbReference type="SMART" id="SM00968">
    <property type="entry name" value="SMC_hinge"/>
    <property type="match status" value="1"/>
</dbReference>
<feature type="coiled-coil region" evidence="4">
    <location>
        <begin position="421"/>
        <end position="504"/>
    </location>
</feature>
<comment type="subcellular location">
    <subcellularLocation>
        <location evidence="3">Nucleus</location>
    </subcellularLocation>
</comment>
<dbReference type="InterPro" id="IPR027417">
    <property type="entry name" value="P-loop_NTPase"/>
</dbReference>
<gene>
    <name evidence="6" type="ORF">Zm00014a_009749</name>
</gene>
<accession>A0A3L6EF96</accession>
<dbReference type="Pfam" id="PF02463">
    <property type="entry name" value="SMC_N"/>
    <property type="match status" value="2"/>
</dbReference>
<dbReference type="InterPro" id="IPR003395">
    <property type="entry name" value="RecF/RecN/SMC_N"/>
</dbReference>
<dbReference type="ExpressionAtlas" id="A0A3L6ED55">
    <property type="expression patterns" value="baseline and differential"/>
</dbReference>
<keyword evidence="2" id="KW-0469">Meiosis</keyword>
<comment type="caution">
    <text evidence="6">The sequence shown here is derived from an EMBL/GenBank/DDBJ whole genome shotgun (WGS) entry which is preliminary data.</text>
</comment>
<sequence>MFCPGYNLVIFFSPFGANGSGKSNFFHAIRFVLSDMFQNLRSEDRGALLHEGAGHSVVSAFVEIVFDNSDNRIPLRAGSCLKADSITPVLNVFQLIKKRYACAGQLLQRRMNTTWMGSMSGMLFKTEVMNLLESAGFSRSNPYYVVQQGKIASLTLMKDSERLDLLKEIGGTRVYEDRRKESLKIMTETEANKRKQIDQVVHYLEERLRELDEEKEELKKYQQLDKQRRSLEYTILDHELNDARNELASMDDNRRKISESMSLADNEVVDVREMIKSFDKEIKVSTKGINDTKAQKEGVEKRRTEALKVVAKIELDLRDIKDRIVNEKRAKDEAARDLQSVRRESEKSKSELAEISKVHQAKLKEEEDISKSIMDREKRLSILYQKQGRATQFANKAARDKWLQKEIEDLKPVLLSNKKQEGLLQEEIQKLKDEINDLTNYIESRKSESSKLEETLAKRHNDYNDLRKQRDVLQEERKSYWKEESEVTAELDRLQEDLIKAQKSLDQATPGDIRRGLNSVSRIIKDHGITGVFGPVLELVDCEEKFFTAVEVTAANSLFHVVVENDDISTKIIQILTREKGGRVTFIPLNRVKVPDLSCPQSPDFVPLLKKLKYRADHRRAFEQVFGRTVICRDLETATKVARSNGLDCITLDGDQVGKKGAMTGGFYDSRRSKLKFVKIIRDNKTAIDRKTGHLESVVNKLKDILFWFNYNKKITDLVTKQQQMDAERDHAKSELEQFKADIARAMKQRGSLEKALVKKEKSLNNICNQIEQVQSSIAMKNDEMGTELIDQLTSEERDLLSRLNPEITDLKERFLMCKNSRIEIEARKEELETNLSTNLIRRQKELEAIISSADSRTLPLEAEAKEQELKSSKRNLDELTSLLKANVDAINNFTRKMDDLKRKRDDLKAREAILEQTVQDGAKDLEQLMNSRNTYLAKQEECTKKIRDLGLLPADAFEAYKRKNKKQLHKILYDCNEQLKQFSHVNQKALDQYVNFTEQREQLQRRRAELDAGDVKIMELISVLDQRKDESIERTFKGVARHFREVFSELVQGGHGYLVMMKKKDGDAVDDDEEEDGPRDPGPDGRIEKYIGVKVKASLICNECLYSCWVVLVSFTGKGETQSMKQLSGGQKTVVALTLIFAIQRCDPAPFYLFDEIDAALDPQYRTAVGNMIRRLADMADTQFIATTFRPEIAKVADKIYAVRHKNRVSNIDVVSKEEALDFIERDQTYNAS</sequence>
<evidence type="ECO:0000313" key="6">
    <source>
        <dbReference type="EMBL" id="PWZ18721.1"/>
    </source>
</evidence>
<keyword evidence="3" id="KW-0539">Nucleus</keyword>
<organism evidence="6">
    <name type="scientific">Zea mays</name>
    <name type="common">Maize</name>
    <dbReference type="NCBI Taxonomy" id="4577"/>
    <lineage>
        <taxon>Eukaryota</taxon>
        <taxon>Viridiplantae</taxon>
        <taxon>Streptophyta</taxon>
        <taxon>Embryophyta</taxon>
        <taxon>Tracheophyta</taxon>
        <taxon>Spermatophyta</taxon>
        <taxon>Magnoliopsida</taxon>
        <taxon>Liliopsida</taxon>
        <taxon>Poales</taxon>
        <taxon>Poaceae</taxon>
        <taxon>PACMAD clade</taxon>
        <taxon>Panicoideae</taxon>
        <taxon>Andropogonodae</taxon>
        <taxon>Andropogoneae</taxon>
        <taxon>Tripsacinae</taxon>
        <taxon>Zea</taxon>
    </lineage>
</organism>
<dbReference type="GO" id="GO:0005634">
    <property type="term" value="C:nucleus"/>
    <property type="evidence" value="ECO:0007669"/>
    <property type="project" value="UniProtKB-SubCell"/>
</dbReference>
<dbReference type="Pfam" id="PF06470">
    <property type="entry name" value="SMC_hinge"/>
    <property type="match status" value="1"/>
</dbReference>
<dbReference type="Gene3D" id="3.40.50.300">
    <property type="entry name" value="P-loop containing nucleotide triphosphate hydrolases"/>
    <property type="match status" value="2"/>
</dbReference>
<dbReference type="PANTHER" id="PTHR43977">
    <property type="entry name" value="STRUCTURAL MAINTENANCE OF CHROMOSOMES PROTEIN 3"/>
    <property type="match status" value="1"/>
</dbReference>
<feature type="coiled-coil region" evidence="4">
    <location>
        <begin position="310"/>
        <end position="351"/>
    </location>
</feature>
<evidence type="ECO:0000256" key="3">
    <source>
        <dbReference type="PIRNR" id="PIRNR005719"/>
    </source>
</evidence>
<dbReference type="EMBL" id="NCVQ01000007">
    <property type="protein sequence ID" value="PWZ18721.1"/>
    <property type="molecule type" value="Genomic_DNA"/>
</dbReference>
<dbReference type="InterPro" id="IPR036277">
    <property type="entry name" value="SMC_hinge_sf"/>
</dbReference>
<evidence type="ECO:0000256" key="2">
    <source>
        <dbReference type="ARBA" id="ARBA00023254"/>
    </source>
</evidence>
<dbReference type="SUPFAM" id="SSF75553">
    <property type="entry name" value="Smc hinge domain"/>
    <property type="match status" value="1"/>
</dbReference>
<dbReference type="GO" id="GO:0051276">
    <property type="term" value="P:chromosome organization"/>
    <property type="evidence" value="ECO:0007669"/>
    <property type="project" value="InterPro"/>
</dbReference>
<feature type="coiled-coil region" evidence="4">
    <location>
        <begin position="863"/>
        <end position="918"/>
    </location>
</feature>
<feature type="domain" description="SMC hinge" evidence="5">
    <location>
        <begin position="530"/>
        <end position="642"/>
    </location>
</feature>
<dbReference type="FunFam" id="3.40.50.300:FF:000370">
    <property type="entry name" value="Structural maintenance of chromosomes 3"/>
    <property type="match status" value="1"/>
</dbReference>
<evidence type="ECO:0000259" key="5">
    <source>
        <dbReference type="SMART" id="SM00968"/>
    </source>
</evidence>
<dbReference type="Gene3D" id="1.20.1060.20">
    <property type="match status" value="1"/>
</dbReference>
<name>A0A3L6ED55_MAIZE</name>
<dbReference type="Gene3D" id="3.30.70.1620">
    <property type="match status" value="1"/>
</dbReference>
<comment type="similarity">
    <text evidence="3">Belongs to the SMC family.</text>
</comment>
<dbReference type="AlphaFoldDB" id="A0A3L6ED55"/>
<evidence type="ECO:0000313" key="7">
    <source>
        <dbReference type="Proteomes" id="UP000251960"/>
    </source>
</evidence>
<dbReference type="GO" id="GO:0051321">
    <property type="term" value="P:meiotic cell cycle"/>
    <property type="evidence" value="ECO:0007669"/>
    <property type="project" value="UniProtKB-KW"/>
</dbReference>
<protein>
    <recommendedName>
        <fullName evidence="3">Structural maintenance of chromosomes protein</fullName>
    </recommendedName>
</protein>